<dbReference type="Proteomes" id="UP001310248">
    <property type="component" value="Unassembled WGS sequence"/>
</dbReference>
<evidence type="ECO:0000256" key="2">
    <source>
        <dbReference type="ARBA" id="ARBA00004713"/>
    </source>
</evidence>
<comment type="catalytic activity">
    <reaction evidence="14 15">
        <text>an alpha-Kdo-(2-&gt;6)-lipid IVA + ATP = a 4-O-phospho-alpha-Kdo-(2-&gt;6)-lipid IVA + ADP + H(+)</text>
        <dbReference type="Rhea" id="RHEA:74271"/>
        <dbReference type="ChEBI" id="CHEBI:15378"/>
        <dbReference type="ChEBI" id="CHEBI:30616"/>
        <dbReference type="ChEBI" id="CHEBI:176428"/>
        <dbReference type="ChEBI" id="CHEBI:193140"/>
        <dbReference type="ChEBI" id="CHEBI:456216"/>
        <dbReference type="EC" id="2.7.1.166"/>
    </reaction>
</comment>
<evidence type="ECO:0000256" key="8">
    <source>
        <dbReference type="ARBA" id="ARBA00022741"/>
    </source>
</evidence>
<evidence type="ECO:0000256" key="6">
    <source>
        <dbReference type="ARBA" id="ARBA00022519"/>
    </source>
</evidence>
<evidence type="ECO:0000256" key="1">
    <source>
        <dbReference type="ARBA" id="ARBA00004515"/>
    </source>
</evidence>
<keyword evidence="7 15" id="KW-0808">Transferase</keyword>
<feature type="domain" description="Protein kinase" evidence="16">
    <location>
        <begin position="38"/>
        <end position="239"/>
    </location>
</feature>
<evidence type="ECO:0000313" key="17">
    <source>
        <dbReference type="EMBL" id="MEE1676042.1"/>
    </source>
</evidence>
<dbReference type="InterPro" id="IPR000719">
    <property type="entry name" value="Prot_kinase_dom"/>
</dbReference>
<keyword evidence="8 15" id="KW-0547">Nucleotide-binding</keyword>
<comment type="caution">
    <text evidence="17">The sequence shown here is derived from an EMBL/GenBank/DDBJ whole genome shotgun (WGS) entry which is preliminary data.</text>
</comment>
<reference evidence="18" key="1">
    <citation type="submission" date="2023-07" db="EMBL/GenBank/DDBJ databases">
        <title>Draft genome sequence of Agarivorans aestuarii strain ZMCS4, a CAZymes producing bacteria isolated from the marine brown algae Clodostephus spongiosus.</title>
        <authorList>
            <person name="Lorente B."/>
            <person name="Cabral C."/>
            <person name="Frias J."/>
            <person name="Faria J."/>
            <person name="Toubarro D."/>
        </authorList>
    </citation>
    <scope>NUCLEOTIDE SEQUENCE [LARGE SCALE GENOMIC DNA]</scope>
    <source>
        <strain evidence="18">ZMCS4</strain>
    </source>
</reference>
<dbReference type="PROSITE" id="PS50011">
    <property type="entry name" value="PROTEIN_KINASE_DOM"/>
    <property type="match status" value="1"/>
</dbReference>
<dbReference type="Gene3D" id="1.10.510.10">
    <property type="entry name" value="Transferase(Phosphotransferase) domain 1"/>
    <property type="match status" value="1"/>
</dbReference>
<dbReference type="RefSeq" id="WP_329776783.1">
    <property type="nucleotide sequence ID" value="NZ_JAYDYW010000017.1"/>
</dbReference>
<evidence type="ECO:0000256" key="12">
    <source>
        <dbReference type="ARBA" id="ARBA00023136"/>
    </source>
</evidence>
<evidence type="ECO:0000256" key="13">
    <source>
        <dbReference type="ARBA" id="ARBA00029511"/>
    </source>
</evidence>
<evidence type="ECO:0000256" key="4">
    <source>
        <dbReference type="ARBA" id="ARBA00011988"/>
    </source>
</evidence>
<keyword evidence="6 15" id="KW-0997">Cell inner membrane</keyword>
<evidence type="ECO:0000256" key="3">
    <source>
        <dbReference type="ARBA" id="ARBA00010327"/>
    </source>
</evidence>
<feature type="active site" evidence="15">
    <location>
        <position position="168"/>
    </location>
</feature>
<keyword evidence="10 15" id="KW-0067">ATP-binding</keyword>
<protein>
    <recommendedName>
        <fullName evidence="13 15">3-deoxy-D-manno-octulosonic acid kinase</fullName>
        <shortName evidence="15">Kdo kinase</shortName>
        <ecNumber evidence="4 15">2.7.1.166</ecNumber>
    </recommendedName>
</protein>
<comment type="subcellular location">
    <subcellularLocation>
        <location evidence="1 15">Cell inner membrane</location>
        <topology evidence="1 15">Peripheral membrane protein</topology>
        <orientation evidence="1 15">Cytoplasmic side</orientation>
    </subcellularLocation>
</comment>
<evidence type="ECO:0000313" key="18">
    <source>
        <dbReference type="Proteomes" id="UP001310248"/>
    </source>
</evidence>
<comment type="pathway">
    <text evidence="2 15">Bacterial outer membrane biogenesis; LPS core biosynthesis.</text>
</comment>
<evidence type="ECO:0000256" key="9">
    <source>
        <dbReference type="ARBA" id="ARBA00022777"/>
    </source>
</evidence>
<evidence type="ECO:0000256" key="14">
    <source>
        <dbReference type="ARBA" id="ARBA00034417"/>
    </source>
</evidence>
<keyword evidence="11 15" id="KW-0448">Lipopolysaccharide biosynthesis</keyword>
<dbReference type="SUPFAM" id="SSF56112">
    <property type="entry name" value="Protein kinase-like (PK-like)"/>
    <property type="match status" value="1"/>
</dbReference>
<keyword evidence="5 15" id="KW-1003">Cell membrane</keyword>
<dbReference type="Pfam" id="PF06293">
    <property type="entry name" value="Kdo"/>
    <property type="match status" value="1"/>
</dbReference>
<name>A0ABU7G9I3_9ALTE</name>
<evidence type="ECO:0000256" key="15">
    <source>
        <dbReference type="HAMAP-Rule" id="MF_00521"/>
    </source>
</evidence>
<gene>
    <name evidence="15" type="primary">kdkA</name>
    <name evidence="17" type="ORF">SNR37_001369</name>
</gene>
<organism evidence="17 18">
    <name type="scientific">Agarivorans aestuarii</name>
    <dbReference type="NCBI Taxonomy" id="1563703"/>
    <lineage>
        <taxon>Bacteria</taxon>
        <taxon>Pseudomonadati</taxon>
        <taxon>Pseudomonadota</taxon>
        <taxon>Gammaproteobacteria</taxon>
        <taxon>Alteromonadales</taxon>
        <taxon>Alteromonadaceae</taxon>
        <taxon>Agarivorans</taxon>
    </lineage>
</organism>
<proteinExistence type="inferred from homology"/>
<comment type="function">
    <text evidence="15">Catalyzes the ATP-dependent phosphorylation of the 3-deoxy-D-manno-octulosonic acid (Kdo) residue in Kdo-lipid IV(A) at the 4-OH position.</text>
</comment>
<dbReference type="EC" id="2.7.1.166" evidence="4 15"/>
<comment type="similarity">
    <text evidence="3 15">Belongs to the protein kinase superfamily. KdkA/RfaP family.</text>
</comment>
<accession>A0ABU7G9I3</accession>
<sequence>MQIEKQKTADGWLFYNPAVWQQVSDAYFEPRHWQQNRAVVGQAMGRGKTLFFRFEHREFVLRHYHRGGLVAKLSNDRYLYSSLQRSRVWKEFSLLMKLQALELPAPVPIAGRVKRKGLSFQADLILERISGAKDLAKLLSERRLPLNLWQKIAEAIAQFHRAGVYHADLNLRNIMVDDQQRVWLIDFDNGRICRPRKKWQQANIARFYRSLEKEQAKPGYCHWLESDWQYFLACYQQAL</sequence>
<evidence type="ECO:0000256" key="5">
    <source>
        <dbReference type="ARBA" id="ARBA00022475"/>
    </source>
</evidence>
<evidence type="ECO:0000259" key="16">
    <source>
        <dbReference type="PROSITE" id="PS50011"/>
    </source>
</evidence>
<evidence type="ECO:0000256" key="10">
    <source>
        <dbReference type="ARBA" id="ARBA00022840"/>
    </source>
</evidence>
<dbReference type="InterPro" id="IPR022826">
    <property type="entry name" value="KDO_kinase"/>
</dbReference>
<evidence type="ECO:0000256" key="7">
    <source>
        <dbReference type="ARBA" id="ARBA00022679"/>
    </source>
</evidence>
<keyword evidence="18" id="KW-1185">Reference proteome</keyword>
<dbReference type="InterPro" id="IPR011009">
    <property type="entry name" value="Kinase-like_dom_sf"/>
</dbReference>
<keyword evidence="12 15" id="KW-0472">Membrane</keyword>
<dbReference type="HAMAP" id="MF_00521">
    <property type="entry name" value="KDO_kinase"/>
    <property type="match status" value="1"/>
</dbReference>
<dbReference type="GO" id="GO:0016301">
    <property type="term" value="F:kinase activity"/>
    <property type="evidence" value="ECO:0007669"/>
    <property type="project" value="UniProtKB-KW"/>
</dbReference>
<evidence type="ECO:0000256" key="11">
    <source>
        <dbReference type="ARBA" id="ARBA00022985"/>
    </source>
</evidence>
<keyword evidence="9 15" id="KW-0418">Kinase</keyword>
<dbReference type="EMBL" id="JAYDYW010000017">
    <property type="protein sequence ID" value="MEE1676042.1"/>
    <property type="molecule type" value="Genomic_DNA"/>
</dbReference>
<dbReference type="NCBIfam" id="NF002475">
    <property type="entry name" value="PRK01723.1"/>
    <property type="match status" value="1"/>
</dbReference>